<feature type="domain" description="DUF4145" evidence="1">
    <location>
        <begin position="133"/>
        <end position="228"/>
    </location>
</feature>
<evidence type="ECO:0000313" key="3">
    <source>
        <dbReference type="Proteomes" id="UP001183824"/>
    </source>
</evidence>
<dbReference type="InterPro" id="IPR025285">
    <property type="entry name" value="DUF4145"/>
</dbReference>
<reference evidence="3" key="1">
    <citation type="submission" date="2023-07" db="EMBL/GenBank/DDBJ databases">
        <title>30 novel species of actinomycetes from the DSMZ collection.</title>
        <authorList>
            <person name="Nouioui I."/>
        </authorList>
    </citation>
    <scope>NUCLEOTIDE SEQUENCE [LARGE SCALE GENOMIC DNA]</scope>
    <source>
        <strain evidence="3">DSM 41640</strain>
    </source>
</reference>
<gene>
    <name evidence="2" type="ORF">RNB18_49840</name>
</gene>
<dbReference type="Pfam" id="PF13643">
    <property type="entry name" value="DUF4145"/>
    <property type="match status" value="1"/>
</dbReference>
<dbReference type="EMBL" id="JAVREZ010000039">
    <property type="protein sequence ID" value="MDT0488169.1"/>
    <property type="molecule type" value="Genomic_DNA"/>
</dbReference>
<dbReference type="RefSeq" id="WP_311720757.1">
    <property type="nucleotide sequence ID" value="NZ_JAVREZ010000039.1"/>
</dbReference>
<evidence type="ECO:0000259" key="1">
    <source>
        <dbReference type="Pfam" id="PF13643"/>
    </source>
</evidence>
<evidence type="ECO:0000313" key="2">
    <source>
        <dbReference type="EMBL" id="MDT0488169.1"/>
    </source>
</evidence>
<comment type="caution">
    <text evidence="2">The sequence shown here is derived from an EMBL/GenBank/DDBJ whole genome shotgun (WGS) entry which is preliminary data.</text>
</comment>
<organism evidence="2 3">
    <name type="scientific">Streptomyces doebereineriae</name>
    <dbReference type="NCBI Taxonomy" id="3075528"/>
    <lineage>
        <taxon>Bacteria</taxon>
        <taxon>Bacillati</taxon>
        <taxon>Actinomycetota</taxon>
        <taxon>Actinomycetes</taxon>
        <taxon>Kitasatosporales</taxon>
        <taxon>Streptomycetaceae</taxon>
        <taxon>Streptomyces</taxon>
    </lineage>
</organism>
<sequence>MANLLIKDLRDIAKGFPENLDGWPHIPCPTCTRGVLLPDRDSFVEEESVTSKSLHVQEVWEPEWIQGSFYCVLTCRKESCDHVRVIGEMTVGWAGRDDVQYEKFLTPTMFIPALPLLQSRGLCPDEVGERVDAASKILWVDPNAAANRIRAAVEALMDDRGVIRTKLNGAGKAVRLSLDSRIATFKKALPQYADAADLLLAVKWIGNVGSHEDVLRISDVLEGVEFLDHALSSIYDASRDDMKKRASEVTARRGRPGTFSVEVPF</sequence>
<protein>
    <submittedName>
        <fullName evidence="2">DUF4145 domain-containing protein</fullName>
    </submittedName>
</protein>
<proteinExistence type="predicted"/>
<accession>A0ABU2VSR9</accession>
<keyword evidence="3" id="KW-1185">Reference proteome</keyword>
<name>A0ABU2VSR9_9ACTN</name>
<dbReference type="Proteomes" id="UP001183824">
    <property type="component" value="Unassembled WGS sequence"/>
</dbReference>